<dbReference type="Gene3D" id="3.40.50.2300">
    <property type="match status" value="1"/>
</dbReference>
<evidence type="ECO:0000256" key="3">
    <source>
        <dbReference type="ARBA" id="ARBA00012438"/>
    </source>
</evidence>
<evidence type="ECO:0000256" key="6">
    <source>
        <dbReference type="ARBA" id="ARBA00022692"/>
    </source>
</evidence>
<keyword evidence="4 15" id="KW-0597">Phosphoprotein</keyword>
<dbReference type="Pfam" id="PF02518">
    <property type="entry name" value="HATPase_c"/>
    <property type="match status" value="1"/>
</dbReference>
<dbReference type="PROSITE" id="PS50110">
    <property type="entry name" value="RESPONSE_REGULATORY"/>
    <property type="match status" value="1"/>
</dbReference>
<feature type="domain" description="CHASE" evidence="19">
    <location>
        <begin position="116"/>
        <end position="247"/>
    </location>
</feature>
<evidence type="ECO:0000256" key="16">
    <source>
        <dbReference type="SAM" id="Phobius"/>
    </source>
</evidence>
<keyword evidence="11" id="KW-0902">Two-component regulatory system</keyword>
<evidence type="ECO:0000256" key="9">
    <source>
        <dbReference type="ARBA" id="ARBA00022840"/>
    </source>
</evidence>
<dbReference type="PRINTS" id="PR00344">
    <property type="entry name" value="BCTRLSENSOR"/>
</dbReference>
<evidence type="ECO:0000256" key="13">
    <source>
        <dbReference type="ARBA" id="ARBA00064003"/>
    </source>
</evidence>
<evidence type="ECO:0000313" key="20">
    <source>
        <dbReference type="EMBL" id="NLR24063.1"/>
    </source>
</evidence>
<dbReference type="EMBL" id="CP137578">
    <property type="protein sequence ID" value="WOX28769.1"/>
    <property type="molecule type" value="Genomic_DNA"/>
</dbReference>
<dbReference type="PANTHER" id="PTHR45339">
    <property type="entry name" value="HYBRID SIGNAL TRANSDUCTION HISTIDINE KINASE J"/>
    <property type="match status" value="1"/>
</dbReference>
<dbReference type="FunFam" id="3.30.565.10:FF:000010">
    <property type="entry name" value="Sensor histidine kinase RcsC"/>
    <property type="match status" value="1"/>
</dbReference>
<dbReference type="FunFam" id="1.10.287.130:FF:000002">
    <property type="entry name" value="Two-component osmosensing histidine kinase"/>
    <property type="match status" value="1"/>
</dbReference>
<dbReference type="Pfam" id="PF00512">
    <property type="entry name" value="HisKA"/>
    <property type="match status" value="1"/>
</dbReference>
<dbReference type="CDD" id="cd16922">
    <property type="entry name" value="HATPase_EvgS-ArcB-TorS-like"/>
    <property type="match status" value="1"/>
</dbReference>
<dbReference type="Gene3D" id="1.10.287.130">
    <property type="match status" value="1"/>
</dbReference>
<dbReference type="SMART" id="SM00448">
    <property type="entry name" value="REC"/>
    <property type="match status" value="1"/>
</dbReference>
<dbReference type="GO" id="GO:0016020">
    <property type="term" value="C:membrane"/>
    <property type="evidence" value="ECO:0007669"/>
    <property type="project" value="UniProtKB-SubCell"/>
</dbReference>
<dbReference type="EMBL" id="WEIA01000023">
    <property type="protein sequence ID" value="NLR24063.1"/>
    <property type="molecule type" value="Genomic_DNA"/>
</dbReference>
<dbReference type="InterPro" id="IPR003018">
    <property type="entry name" value="GAF"/>
</dbReference>
<dbReference type="Pfam" id="PF03924">
    <property type="entry name" value="CHASE"/>
    <property type="match status" value="1"/>
</dbReference>
<comment type="catalytic activity">
    <reaction evidence="1">
        <text>ATP + protein L-histidine = ADP + protein N-phospho-L-histidine.</text>
        <dbReference type="EC" id="2.7.13.3"/>
    </reaction>
</comment>
<keyword evidence="9 21" id="KW-0067">ATP-binding</keyword>
<evidence type="ECO:0000256" key="14">
    <source>
        <dbReference type="ARBA" id="ARBA00068150"/>
    </source>
</evidence>
<evidence type="ECO:0000256" key="1">
    <source>
        <dbReference type="ARBA" id="ARBA00000085"/>
    </source>
</evidence>
<dbReference type="InterPro" id="IPR042240">
    <property type="entry name" value="CHASE_sf"/>
</dbReference>
<evidence type="ECO:0000256" key="5">
    <source>
        <dbReference type="ARBA" id="ARBA00022679"/>
    </source>
</evidence>
<evidence type="ECO:0000259" key="18">
    <source>
        <dbReference type="PROSITE" id="PS50110"/>
    </source>
</evidence>
<feature type="domain" description="Response regulatory" evidence="18">
    <location>
        <begin position="982"/>
        <end position="1103"/>
    </location>
</feature>
<protein>
    <recommendedName>
        <fullName evidence="14">Sensory/regulatory protein RpfC</fullName>
        <ecNumber evidence="3">2.7.13.3</ecNumber>
    </recommendedName>
</protein>
<dbReference type="SMART" id="SM00065">
    <property type="entry name" value="GAF"/>
    <property type="match status" value="1"/>
</dbReference>
<keyword evidence="7" id="KW-0547">Nucleotide-binding</keyword>
<feature type="domain" description="Histidine kinase" evidence="17">
    <location>
        <begin position="613"/>
        <end position="833"/>
    </location>
</feature>
<dbReference type="SMART" id="SM00387">
    <property type="entry name" value="HATPase_c"/>
    <property type="match status" value="1"/>
</dbReference>
<evidence type="ECO:0000256" key="8">
    <source>
        <dbReference type="ARBA" id="ARBA00022777"/>
    </source>
</evidence>
<dbReference type="InterPro" id="IPR036890">
    <property type="entry name" value="HATPase_C_sf"/>
</dbReference>
<dbReference type="SUPFAM" id="SSF47384">
    <property type="entry name" value="Homodimeric domain of signal transducing histidine kinase"/>
    <property type="match status" value="1"/>
</dbReference>
<keyword evidence="12 16" id="KW-0472">Membrane</keyword>
<evidence type="ECO:0000256" key="12">
    <source>
        <dbReference type="ARBA" id="ARBA00023136"/>
    </source>
</evidence>
<dbReference type="Gene3D" id="3.30.450.20">
    <property type="entry name" value="PAS domain"/>
    <property type="match status" value="1"/>
</dbReference>
<keyword evidence="10 16" id="KW-1133">Transmembrane helix</keyword>
<dbReference type="Pfam" id="PF00072">
    <property type="entry name" value="Response_reg"/>
    <property type="match status" value="1"/>
</dbReference>
<dbReference type="SMART" id="SM01079">
    <property type="entry name" value="CHASE"/>
    <property type="match status" value="1"/>
</dbReference>
<evidence type="ECO:0000313" key="23">
    <source>
        <dbReference type="Proteomes" id="UP001304419"/>
    </source>
</evidence>
<evidence type="ECO:0000256" key="2">
    <source>
        <dbReference type="ARBA" id="ARBA00004370"/>
    </source>
</evidence>
<feature type="transmembrane region" description="Helical" evidence="16">
    <location>
        <begin position="266"/>
        <end position="286"/>
    </location>
</feature>
<dbReference type="EC" id="2.7.13.3" evidence="3"/>
<keyword evidence="23" id="KW-1185">Reference proteome</keyword>
<dbReference type="InterPro" id="IPR006189">
    <property type="entry name" value="CHASE_dom"/>
</dbReference>
<dbReference type="RefSeq" id="WP_039490995.1">
    <property type="nucleotide sequence ID" value="NZ_CBCSDF010000025.1"/>
</dbReference>
<evidence type="ECO:0000259" key="17">
    <source>
        <dbReference type="PROSITE" id="PS50109"/>
    </source>
</evidence>
<keyword evidence="6 16" id="KW-0812">Transmembrane</keyword>
<gene>
    <name evidence="20" type="ORF">F9Y85_22675</name>
    <name evidence="21" type="ORF">R5H13_00325</name>
</gene>
<dbReference type="Gene3D" id="3.30.565.10">
    <property type="entry name" value="Histidine kinase-like ATPase, C-terminal domain"/>
    <property type="match status" value="1"/>
</dbReference>
<dbReference type="InterPro" id="IPR005467">
    <property type="entry name" value="His_kinase_dom"/>
</dbReference>
<organism evidence="20 22">
    <name type="scientific">Pseudoalteromonas maricaloris</name>
    <dbReference type="NCBI Taxonomy" id="184924"/>
    <lineage>
        <taxon>Bacteria</taxon>
        <taxon>Pseudomonadati</taxon>
        <taxon>Pseudomonadota</taxon>
        <taxon>Gammaproteobacteria</taxon>
        <taxon>Alteromonadales</taxon>
        <taxon>Pseudoalteromonadaceae</taxon>
        <taxon>Pseudoalteromonas</taxon>
    </lineage>
</organism>
<keyword evidence="8" id="KW-0418">Kinase</keyword>
<feature type="modified residue" description="4-aspartylphosphate" evidence="15">
    <location>
        <position position="1033"/>
    </location>
</feature>
<dbReference type="InterPro" id="IPR001789">
    <property type="entry name" value="Sig_transdc_resp-reg_receiver"/>
</dbReference>
<proteinExistence type="predicted"/>
<evidence type="ECO:0000256" key="4">
    <source>
        <dbReference type="ARBA" id="ARBA00022553"/>
    </source>
</evidence>
<evidence type="ECO:0000259" key="19">
    <source>
        <dbReference type="PROSITE" id="PS50839"/>
    </source>
</evidence>
<evidence type="ECO:0000256" key="10">
    <source>
        <dbReference type="ARBA" id="ARBA00022989"/>
    </source>
</evidence>
<dbReference type="CDD" id="cd00082">
    <property type="entry name" value="HisKA"/>
    <property type="match status" value="1"/>
</dbReference>
<dbReference type="InterPro" id="IPR004358">
    <property type="entry name" value="Sig_transdc_His_kin-like_C"/>
</dbReference>
<evidence type="ECO:0000256" key="7">
    <source>
        <dbReference type="ARBA" id="ARBA00022741"/>
    </source>
</evidence>
<dbReference type="SMART" id="SM00388">
    <property type="entry name" value="HisKA"/>
    <property type="match status" value="1"/>
</dbReference>
<dbReference type="PROSITE" id="PS50109">
    <property type="entry name" value="HIS_KIN"/>
    <property type="match status" value="1"/>
</dbReference>
<comment type="subunit">
    <text evidence="13">At low DSF concentrations, interacts with RpfF.</text>
</comment>
<dbReference type="Proteomes" id="UP000646877">
    <property type="component" value="Unassembled WGS sequence"/>
</dbReference>
<feature type="transmembrane region" description="Helical" evidence="16">
    <location>
        <begin position="14"/>
        <end position="33"/>
    </location>
</feature>
<evidence type="ECO:0000256" key="11">
    <source>
        <dbReference type="ARBA" id="ARBA00023012"/>
    </source>
</evidence>
<evidence type="ECO:0000256" key="15">
    <source>
        <dbReference type="PROSITE-ProRule" id="PRU00169"/>
    </source>
</evidence>
<evidence type="ECO:0000313" key="22">
    <source>
        <dbReference type="Proteomes" id="UP000646877"/>
    </source>
</evidence>
<dbReference type="Pfam" id="PF01590">
    <property type="entry name" value="GAF"/>
    <property type="match status" value="1"/>
</dbReference>
<name>A0A8I2H6U9_9GAMM</name>
<dbReference type="InterPro" id="IPR029016">
    <property type="entry name" value="GAF-like_dom_sf"/>
</dbReference>
<dbReference type="PROSITE" id="PS50839">
    <property type="entry name" value="CHASE"/>
    <property type="match status" value="1"/>
</dbReference>
<dbReference type="PANTHER" id="PTHR45339:SF5">
    <property type="entry name" value="HISTIDINE KINASE"/>
    <property type="match status" value="1"/>
</dbReference>
<dbReference type="InterPro" id="IPR003594">
    <property type="entry name" value="HATPase_dom"/>
</dbReference>
<dbReference type="InterPro" id="IPR036097">
    <property type="entry name" value="HisK_dim/P_sf"/>
</dbReference>
<dbReference type="SUPFAM" id="SSF55874">
    <property type="entry name" value="ATPase domain of HSP90 chaperone/DNA topoisomerase II/histidine kinase"/>
    <property type="match status" value="1"/>
</dbReference>
<dbReference type="GO" id="GO:0005524">
    <property type="term" value="F:ATP binding"/>
    <property type="evidence" value="ECO:0007669"/>
    <property type="project" value="UniProtKB-KW"/>
</dbReference>
<dbReference type="Gene3D" id="3.30.450.40">
    <property type="match status" value="1"/>
</dbReference>
<accession>A0A8I2H6U9</accession>
<sequence>MISELSTSPLKFRFVKYSFWLLLVVIIAVAWYVDQVNYRRLIAIEKSRSTEEVNVYRTKIEGILAKNVQLVRGLGIALSGQSELSQARFEQLAKPLFDSSQILRNIGAAPNMRLDYIYPLKGNEKALGLDYQTHPTQKYGALLAKESREIVMAGPLELLQGGTGLIARVPVYTDKTHFWGLLSVVLDMDSLYQQANFTALESQYLIAIQGVDGKGQDGDYFYGNSNIHSLAPIAFSVNVPSGEWELYAVPRIGWQPAATAVWPFRLAIIALIIIFIAAFIFITRLLSQLQRNALSLTNMGILAEVGAWEINVKTRDIIWSDVTRSIFCVPRQFQPTWMNTTEFFKAGLHRKRLQDCVDELIKTGHEFEEEFIIQTQNLDDLWVLVKARSIRNGKCTSHIFGSIQNIHKRKIMEMEHDKFAKNNELLAHLSSHEAILNNHLNKALTLCADTCRKGVEVNKVSIWQFNEDKNQLIPVCFSNAAMDNLEHFPPWRKAIAPAFFSEIESGQIIAAEQAENHPATMALTTTYLEPFEIKAMLCCPISHKNQTLGVLCAEYDVVSPGWGQSDLRLMKSIAAMLGSLFINKAHQKAKNQAIIDKDLAEQSAKMKAEFLASMSHEIRTPLNGVMGMIELVMHSQLTSTQHHQLSLAHSSAKSLLTIINDILDFSKIEAGKLTIEFVEFDLIEMLSNMLSGFVRAADANNNRLHIDLSGMKVHTAQTDPNRLKQILNNLLSNAIKFTHDGSVTLSCHTEQTGDQTRLWCSVEDTGIGISKEKLNKVFDSFTQADLSTTRQYGGTGLGLTIAKQLSQLLGGDLQAFSKEHVGSTFSCNVLLTAAKPITVHEKSDNSTLYILSEINEDYGKLLKPWHITCLHVQQLDMLMTQLQQPSSHLAVILDAKLLNATPRKKQQALKAQLTQQQIVHMVAVEEQSSETLSLFSSCERVYYPITPYAALQVFNSDYQDPDKPTSVKTDSQVNAEPLLARSILLVEDNRINQTVAMTMLERLGAKVVCQENGELALAHLQSTNKPYDVILMDCQMPVMDGYQAAQQIRQGVAGKIHQHSVIVALTANAMQGDREKCLDAGMDDYLTKPIDFDELKAKLLQIKPQQTMQAPSSTAQQS</sequence>
<dbReference type="CDD" id="cd17546">
    <property type="entry name" value="REC_hyHK_CKI1_RcsC-like"/>
    <property type="match status" value="1"/>
</dbReference>
<keyword evidence="5" id="KW-0808">Transferase</keyword>
<comment type="subcellular location">
    <subcellularLocation>
        <location evidence="2">Membrane</location>
    </subcellularLocation>
</comment>
<dbReference type="InterPro" id="IPR011006">
    <property type="entry name" value="CheY-like_superfamily"/>
</dbReference>
<dbReference type="GO" id="GO:0000155">
    <property type="term" value="F:phosphorelay sensor kinase activity"/>
    <property type="evidence" value="ECO:0007669"/>
    <property type="project" value="InterPro"/>
</dbReference>
<reference evidence="20" key="1">
    <citation type="submission" date="2019-10" db="EMBL/GenBank/DDBJ databases">
        <authorList>
            <person name="Paulsen S."/>
        </authorList>
    </citation>
    <scope>NUCLEOTIDE SEQUENCE</scope>
    <source>
        <strain evidence="20">LMG 19692</strain>
    </source>
</reference>
<dbReference type="InterPro" id="IPR003661">
    <property type="entry name" value="HisK_dim/P_dom"/>
</dbReference>
<dbReference type="AlphaFoldDB" id="A0A8I2H6U9"/>
<dbReference type="SUPFAM" id="SSF55781">
    <property type="entry name" value="GAF domain-like"/>
    <property type="match status" value="1"/>
</dbReference>
<dbReference type="Gene3D" id="3.30.450.350">
    <property type="entry name" value="CHASE domain"/>
    <property type="match status" value="1"/>
</dbReference>
<dbReference type="Proteomes" id="UP001304419">
    <property type="component" value="Chromosome 1"/>
</dbReference>
<reference evidence="21 23" key="2">
    <citation type="submission" date="2023-10" db="EMBL/GenBank/DDBJ databases">
        <title>To unveil natural product biosynthetic capacity in Pseudoalteromonas.</title>
        <authorList>
            <person name="Wang J."/>
        </authorList>
    </citation>
    <scope>NUCLEOTIDE SEQUENCE [LARGE SCALE GENOMIC DNA]</scope>
    <source>
        <strain evidence="21 23">DSM 15914</strain>
    </source>
</reference>
<dbReference type="SUPFAM" id="SSF52172">
    <property type="entry name" value="CheY-like"/>
    <property type="match status" value="1"/>
</dbReference>
<evidence type="ECO:0000313" key="21">
    <source>
        <dbReference type="EMBL" id="WOX28769.1"/>
    </source>
</evidence>